<dbReference type="NCBIfam" id="TIGR02008">
    <property type="entry name" value="fdx_plant"/>
    <property type="match status" value="1"/>
</dbReference>
<dbReference type="InterPro" id="IPR036010">
    <property type="entry name" value="2Fe-2S_ferredoxin-like_sf"/>
</dbReference>
<dbReference type="GO" id="GO:0022900">
    <property type="term" value="P:electron transport chain"/>
    <property type="evidence" value="ECO:0007669"/>
    <property type="project" value="InterPro"/>
</dbReference>
<keyword evidence="6 9" id="KW-0249">Electron transport</keyword>
<keyword evidence="9" id="KW-0150">Chloroplast</keyword>
<dbReference type="AlphaFoldDB" id="A0A6G1E5G6"/>
<comment type="cofactor">
    <cofactor evidence="9">
        <name>[2Fe-2S] cluster</name>
        <dbReference type="ChEBI" id="CHEBI:190135"/>
    </cofactor>
    <text evidence="9">Binds 1 [2Fe-2S] cluster.</text>
</comment>
<dbReference type="FunFam" id="3.10.20.30:FF:000014">
    <property type="entry name" value="Ferredoxin"/>
    <property type="match status" value="1"/>
</dbReference>
<evidence type="ECO:0000313" key="11">
    <source>
        <dbReference type="EMBL" id="KAF0919901.1"/>
    </source>
</evidence>
<dbReference type="GO" id="GO:0051537">
    <property type="term" value="F:2 iron, 2 sulfur cluster binding"/>
    <property type="evidence" value="ECO:0007669"/>
    <property type="project" value="UniProtKB-KW"/>
</dbReference>
<evidence type="ECO:0000256" key="5">
    <source>
        <dbReference type="ARBA" id="ARBA00022723"/>
    </source>
</evidence>
<dbReference type="PROSITE" id="PS51085">
    <property type="entry name" value="2FE2S_FER_2"/>
    <property type="match status" value="1"/>
</dbReference>
<keyword evidence="5 9" id="KW-0479">Metal-binding</keyword>
<dbReference type="Gene3D" id="3.10.20.30">
    <property type="match status" value="1"/>
</dbReference>
<dbReference type="GO" id="GO:0009507">
    <property type="term" value="C:chloroplast"/>
    <property type="evidence" value="ECO:0007669"/>
    <property type="project" value="UniProtKB-SubCell"/>
</dbReference>
<evidence type="ECO:0000256" key="3">
    <source>
        <dbReference type="ARBA" id="ARBA00022448"/>
    </source>
</evidence>
<dbReference type="Pfam" id="PF00111">
    <property type="entry name" value="Fer2"/>
    <property type="match status" value="1"/>
</dbReference>
<keyword evidence="3 9" id="KW-0813">Transport</keyword>
<gene>
    <name evidence="11" type="ORF">E2562_032175</name>
</gene>
<proteinExistence type="inferred from homology"/>
<dbReference type="OrthoDB" id="1885901at2759"/>
<dbReference type="Proteomes" id="UP000479710">
    <property type="component" value="Unassembled WGS sequence"/>
</dbReference>
<evidence type="ECO:0000256" key="9">
    <source>
        <dbReference type="RuleBase" id="RU364001"/>
    </source>
</evidence>
<evidence type="ECO:0000313" key="12">
    <source>
        <dbReference type="Proteomes" id="UP000479710"/>
    </source>
</evidence>
<organism evidence="11 12">
    <name type="scientific">Oryza meyeriana var. granulata</name>
    <dbReference type="NCBI Taxonomy" id="110450"/>
    <lineage>
        <taxon>Eukaryota</taxon>
        <taxon>Viridiplantae</taxon>
        <taxon>Streptophyta</taxon>
        <taxon>Embryophyta</taxon>
        <taxon>Tracheophyta</taxon>
        <taxon>Spermatophyta</taxon>
        <taxon>Magnoliopsida</taxon>
        <taxon>Liliopsida</taxon>
        <taxon>Poales</taxon>
        <taxon>Poaceae</taxon>
        <taxon>BOP clade</taxon>
        <taxon>Oryzoideae</taxon>
        <taxon>Oryzeae</taxon>
        <taxon>Oryzinae</taxon>
        <taxon>Oryza</taxon>
        <taxon>Oryza meyeriana</taxon>
    </lineage>
</organism>
<evidence type="ECO:0000256" key="8">
    <source>
        <dbReference type="ARBA" id="ARBA00023014"/>
    </source>
</evidence>
<accession>A0A6G1E5G6</accession>
<dbReference type="InterPro" id="IPR010241">
    <property type="entry name" value="Fd_pln"/>
</dbReference>
<feature type="domain" description="2Fe-2S ferredoxin-type" evidence="10">
    <location>
        <begin position="65"/>
        <end position="153"/>
    </location>
</feature>
<dbReference type="InterPro" id="IPR001041">
    <property type="entry name" value="2Fe-2S_ferredoxin-type"/>
</dbReference>
<dbReference type="PANTHER" id="PTHR43112:SF27">
    <property type="entry name" value="FERREDOXIN"/>
    <property type="match status" value="1"/>
</dbReference>
<sequence length="158" mass="16839">MATMPAPAATCFVSAASGVRCRKQKRYQNAPCVADPPKLLRRPGNTLTSGGARLSSRFRASAAVYKVKFVGPDGAESELEVPEDTYVLDAAEEAGLELPYSCRAGSCAGKLASGEVDQSDGSFLADEQIEQGYVLTCVAYPKSDCVIYTHKEEEVHSP</sequence>
<dbReference type="GO" id="GO:0009055">
    <property type="term" value="F:electron transfer activity"/>
    <property type="evidence" value="ECO:0007669"/>
    <property type="project" value="InterPro"/>
</dbReference>
<keyword evidence="4 9" id="KW-0001">2Fe-2S</keyword>
<evidence type="ECO:0000259" key="10">
    <source>
        <dbReference type="PROSITE" id="PS51085"/>
    </source>
</evidence>
<comment type="similarity">
    <text evidence="2 9">Belongs to the 2Fe2S plant-type ferredoxin family.</text>
</comment>
<reference evidence="11 12" key="1">
    <citation type="submission" date="2019-11" db="EMBL/GenBank/DDBJ databases">
        <title>Whole genome sequence of Oryza granulata.</title>
        <authorList>
            <person name="Li W."/>
        </authorList>
    </citation>
    <scope>NUCLEOTIDE SEQUENCE [LARGE SCALE GENOMIC DNA]</scope>
    <source>
        <strain evidence="12">cv. Menghai</strain>
        <tissue evidence="11">Leaf</tissue>
    </source>
</reference>
<keyword evidence="7 9" id="KW-0408">Iron</keyword>
<evidence type="ECO:0000256" key="6">
    <source>
        <dbReference type="ARBA" id="ARBA00022982"/>
    </source>
</evidence>
<comment type="function">
    <text evidence="9">Ferredoxins are iron-sulfur proteins that transfer electrons in a wide variety of metabolic reactions.</text>
</comment>
<dbReference type="GO" id="GO:0046872">
    <property type="term" value="F:metal ion binding"/>
    <property type="evidence" value="ECO:0007669"/>
    <property type="project" value="UniProtKB-KW"/>
</dbReference>
<comment type="caution">
    <text evidence="11">The sequence shown here is derived from an EMBL/GenBank/DDBJ whole genome shotgun (WGS) entry which is preliminary data.</text>
</comment>
<dbReference type="SUPFAM" id="SSF54292">
    <property type="entry name" value="2Fe-2S ferredoxin-like"/>
    <property type="match status" value="1"/>
</dbReference>
<keyword evidence="8 9" id="KW-0411">Iron-sulfur</keyword>
<dbReference type="CDD" id="cd00207">
    <property type="entry name" value="fer2"/>
    <property type="match status" value="1"/>
</dbReference>
<name>A0A6G1E5G6_9ORYZ</name>
<protein>
    <recommendedName>
        <fullName evidence="9">Ferredoxin</fullName>
    </recommendedName>
</protein>
<evidence type="ECO:0000256" key="2">
    <source>
        <dbReference type="ARBA" id="ARBA00007874"/>
    </source>
</evidence>
<comment type="subcellular location">
    <subcellularLocation>
        <location evidence="1 9">Plastid</location>
        <location evidence="1 9">Chloroplast</location>
    </subcellularLocation>
</comment>
<dbReference type="InterPro" id="IPR012675">
    <property type="entry name" value="Beta-grasp_dom_sf"/>
</dbReference>
<dbReference type="EMBL" id="SPHZ02000005">
    <property type="protein sequence ID" value="KAF0919901.1"/>
    <property type="molecule type" value="Genomic_DNA"/>
</dbReference>
<evidence type="ECO:0000256" key="7">
    <source>
        <dbReference type="ARBA" id="ARBA00023004"/>
    </source>
</evidence>
<keyword evidence="9" id="KW-0934">Plastid</keyword>
<dbReference type="PANTHER" id="PTHR43112">
    <property type="entry name" value="FERREDOXIN"/>
    <property type="match status" value="1"/>
</dbReference>
<evidence type="ECO:0000256" key="1">
    <source>
        <dbReference type="ARBA" id="ARBA00004229"/>
    </source>
</evidence>
<keyword evidence="12" id="KW-1185">Reference proteome</keyword>
<evidence type="ECO:0000256" key="4">
    <source>
        <dbReference type="ARBA" id="ARBA00022714"/>
    </source>
</evidence>